<evidence type="ECO:0000313" key="3">
    <source>
        <dbReference type="Proteomes" id="UP001163823"/>
    </source>
</evidence>
<dbReference type="EMBL" id="JARAOO010000004">
    <property type="protein sequence ID" value="KAJ7971399.1"/>
    <property type="molecule type" value="Genomic_DNA"/>
</dbReference>
<keyword evidence="3" id="KW-1185">Reference proteome</keyword>
<dbReference type="SMART" id="SM00317">
    <property type="entry name" value="SET"/>
    <property type="match status" value="1"/>
</dbReference>
<dbReference type="InterPro" id="IPR046341">
    <property type="entry name" value="SET_dom_sf"/>
</dbReference>
<dbReference type="AlphaFoldDB" id="A0AAD7PY96"/>
<dbReference type="GO" id="GO:0005634">
    <property type="term" value="C:nucleus"/>
    <property type="evidence" value="ECO:0007669"/>
    <property type="project" value="TreeGrafter"/>
</dbReference>
<comment type="caution">
    <text evidence="2">The sequence shown here is derived from an EMBL/GenBank/DDBJ whole genome shotgun (WGS) entry which is preliminary data.</text>
</comment>
<feature type="domain" description="SET" evidence="1">
    <location>
        <begin position="53"/>
        <end position="304"/>
    </location>
</feature>
<dbReference type="CDD" id="cd20071">
    <property type="entry name" value="SET_SMYD"/>
    <property type="match status" value="1"/>
</dbReference>
<name>A0AAD7PY96_QUISA</name>
<dbReference type="Gene3D" id="1.10.220.160">
    <property type="match status" value="1"/>
</dbReference>
<evidence type="ECO:0000313" key="2">
    <source>
        <dbReference type="EMBL" id="KAJ7971399.1"/>
    </source>
</evidence>
<reference evidence="2" key="1">
    <citation type="journal article" date="2023" name="Science">
        <title>Elucidation of the pathway for biosynthesis of saponin adjuvants from the soapbark tree.</title>
        <authorList>
            <person name="Reed J."/>
            <person name="Orme A."/>
            <person name="El-Demerdash A."/>
            <person name="Owen C."/>
            <person name="Martin L.B.B."/>
            <person name="Misra R.C."/>
            <person name="Kikuchi S."/>
            <person name="Rejzek M."/>
            <person name="Martin A.C."/>
            <person name="Harkess A."/>
            <person name="Leebens-Mack J."/>
            <person name="Louveau T."/>
            <person name="Stephenson M.J."/>
            <person name="Osbourn A."/>
        </authorList>
    </citation>
    <scope>NUCLEOTIDE SEQUENCE</scope>
    <source>
        <strain evidence="2">S10</strain>
    </source>
</reference>
<dbReference type="PANTHER" id="PTHR12197:SF298">
    <property type="entry name" value="HISTONE-LYSINE N-METHYLTRANSFERASE ATXR4"/>
    <property type="match status" value="1"/>
</dbReference>
<dbReference type="Pfam" id="PF00856">
    <property type="entry name" value="SET"/>
    <property type="match status" value="1"/>
</dbReference>
<dbReference type="Gene3D" id="2.170.270.10">
    <property type="entry name" value="SET domain"/>
    <property type="match status" value="1"/>
</dbReference>
<evidence type="ECO:0000259" key="1">
    <source>
        <dbReference type="PROSITE" id="PS50280"/>
    </source>
</evidence>
<dbReference type="Gene3D" id="6.10.140.2220">
    <property type="match status" value="1"/>
</dbReference>
<proteinExistence type="predicted"/>
<dbReference type="KEGG" id="qsa:O6P43_009439"/>
<dbReference type="PANTHER" id="PTHR12197">
    <property type="entry name" value="HISTONE-LYSINE N-METHYLTRANSFERASE SMYD"/>
    <property type="match status" value="1"/>
</dbReference>
<accession>A0AAD7PY96</accession>
<dbReference type="Proteomes" id="UP001163823">
    <property type="component" value="Chromosome 4"/>
</dbReference>
<dbReference type="InterPro" id="IPR050869">
    <property type="entry name" value="H3K4_H4K5_MeTrfase"/>
</dbReference>
<dbReference type="InterPro" id="IPR001214">
    <property type="entry name" value="SET_dom"/>
</dbReference>
<protein>
    <submittedName>
        <fullName evidence="2">Histone-lysine N-methyltransferase ATXR4-like</fullName>
    </submittedName>
</protein>
<gene>
    <name evidence="2" type="ORF">O6P43_009439</name>
</gene>
<dbReference type="PROSITE" id="PS50280">
    <property type="entry name" value="SET"/>
    <property type="match status" value="1"/>
</dbReference>
<sequence length="334" mass="37330">MSSSTLGRCRRWASPFTKANCSNKLLHSAFSAFTTRTSTNIAEHDSPSRPPPPPIRVGITESSGRGVFATRRIRAGDLLHTAKPILCHPSLSAIHTVCYFCLRKLKNLANSLSHGSFCSEECKERSKGFYDVEIRADWLAFDDYCRTHDLKYPLMVKRLACMVISGDATTDSLDTLQPTSLTTEMMLEMEEGFGLLRNALTKALMTDENVAFLTKQWYISMLARIRINAFRIELVGGSYEDLLSSAVASVEAEGAVGNAIYMLPSFYNHDCDPNAHIIWIENADAKLKALRDVKEGEELRICYIDASMDQEARQELLFQGFGFQCSCSRCLFGD</sequence>
<dbReference type="SUPFAM" id="SSF82199">
    <property type="entry name" value="SET domain"/>
    <property type="match status" value="1"/>
</dbReference>
<organism evidence="2 3">
    <name type="scientific">Quillaja saponaria</name>
    <name type="common">Soap bark tree</name>
    <dbReference type="NCBI Taxonomy" id="32244"/>
    <lineage>
        <taxon>Eukaryota</taxon>
        <taxon>Viridiplantae</taxon>
        <taxon>Streptophyta</taxon>
        <taxon>Embryophyta</taxon>
        <taxon>Tracheophyta</taxon>
        <taxon>Spermatophyta</taxon>
        <taxon>Magnoliopsida</taxon>
        <taxon>eudicotyledons</taxon>
        <taxon>Gunneridae</taxon>
        <taxon>Pentapetalae</taxon>
        <taxon>rosids</taxon>
        <taxon>fabids</taxon>
        <taxon>Fabales</taxon>
        <taxon>Quillajaceae</taxon>
        <taxon>Quillaja</taxon>
    </lineage>
</organism>